<dbReference type="WBParaSite" id="PSAMB.scaffold3165size19413.g20615.t1">
    <property type="protein sequence ID" value="PSAMB.scaffold3165size19413.g20615.t1"/>
    <property type="gene ID" value="PSAMB.scaffold3165size19413.g20615"/>
</dbReference>
<dbReference type="AlphaFoldDB" id="A0A914W758"/>
<keyword evidence="1" id="KW-1185">Reference proteome</keyword>
<reference evidence="2" key="1">
    <citation type="submission" date="2022-11" db="UniProtKB">
        <authorList>
            <consortium name="WormBaseParasite"/>
        </authorList>
    </citation>
    <scope>IDENTIFICATION</scope>
</reference>
<dbReference type="Proteomes" id="UP000887566">
    <property type="component" value="Unplaced"/>
</dbReference>
<evidence type="ECO:0000313" key="2">
    <source>
        <dbReference type="WBParaSite" id="PSAMB.scaffold3165size19413.g20615.t1"/>
    </source>
</evidence>
<name>A0A914W758_9BILA</name>
<organism evidence="1 2">
    <name type="scientific">Plectus sambesii</name>
    <dbReference type="NCBI Taxonomy" id="2011161"/>
    <lineage>
        <taxon>Eukaryota</taxon>
        <taxon>Metazoa</taxon>
        <taxon>Ecdysozoa</taxon>
        <taxon>Nematoda</taxon>
        <taxon>Chromadorea</taxon>
        <taxon>Plectida</taxon>
        <taxon>Plectina</taxon>
        <taxon>Plectoidea</taxon>
        <taxon>Plectidae</taxon>
        <taxon>Plectus</taxon>
    </lineage>
</organism>
<evidence type="ECO:0000313" key="1">
    <source>
        <dbReference type="Proteomes" id="UP000887566"/>
    </source>
</evidence>
<protein>
    <submittedName>
        <fullName evidence="2">Uncharacterized protein</fullName>
    </submittedName>
</protein>
<proteinExistence type="predicted"/>
<sequence>MNASSMTGGQAHLNISRVPYGRMMTHGEMNGVKSLRAPATTANLRLFLPVQDYRVSRVEPMLQTVTQRSPALQVHLRLKSQINQAQIRLGLNQDRVGAWRDLCHQSMRTAVHPTTKKYLQADPFPPRRKMGCMKAVQFPDHHGLSRPLEAVRGQILSYPTMDAK</sequence>
<accession>A0A914W758</accession>